<gene>
    <name evidence="1" type="ORF">NCGR_LOCUS47714</name>
</gene>
<dbReference type="OrthoDB" id="688685at2759"/>
<dbReference type="AlphaFoldDB" id="A0A811R346"/>
<dbReference type="Proteomes" id="UP000604825">
    <property type="component" value="Unassembled WGS sequence"/>
</dbReference>
<evidence type="ECO:0000313" key="1">
    <source>
        <dbReference type="EMBL" id="CAD6264409.1"/>
    </source>
</evidence>
<organism evidence="1 2">
    <name type="scientific">Miscanthus lutarioriparius</name>
    <dbReference type="NCBI Taxonomy" id="422564"/>
    <lineage>
        <taxon>Eukaryota</taxon>
        <taxon>Viridiplantae</taxon>
        <taxon>Streptophyta</taxon>
        <taxon>Embryophyta</taxon>
        <taxon>Tracheophyta</taxon>
        <taxon>Spermatophyta</taxon>
        <taxon>Magnoliopsida</taxon>
        <taxon>Liliopsida</taxon>
        <taxon>Poales</taxon>
        <taxon>Poaceae</taxon>
        <taxon>PACMAD clade</taxon>
        <taxon>Panicoideae</taxon>
        <taxon>Andropogonodae</taxon>
        <taxon>Andropogoneae</taxon>
        <taxon>Saccharinae</taxon>
        <taxon>Miscanthus</taxon>
    </lineage>
</organism>
<keyword evidence="2" id="KW-1185">Reference proteome</keyword>
<evidence type="ECO:0000313" key="2">
    <source>
        <dbReference type="Proteomes" id="UP000604825"/>
    </source>
</evidence>
<reference evidence="1" key="1">
    <citation type="submission" date="2020-10" db="EMBL/GenBank/DDBJ databases">
        <authorList>
            <person name="Han B."/>
            <person name="Lu T."/>
            <person name="Zhao Q."/>
            <person name="Huang X."/>
            <person name="Zhao Y."/>
        </authorList>
    </citation>
    <scope>NUCLEOTIDE SEQUENCE</scope>
</reference>
<dbReference type="EMBL" id="CAJGYO010000012">
    <property type="protein sequence ID" value="CAD6264409.1"/>
    <property type="molecule type" value="Genomic_DNA"/>
</dbReference>
<proteinExistence type="predicted"/>
<protein>
    <submittedName>
        <fullName evidence="1">Uncharacterized protein</fullName>
    </submittedName>
</protein>
<name>A0A811R346_9POAL</name>
<accession>A0A811R346</accession>
<sequence length="277" mass="32374">MGASAVLRAVAQRLTPGSLEAHGEMQFDLVIHIDCSKWESRRALQRAIAEQLDLPARVMELLDWQDEESHEAQCNITQSPPIIFSFKEDDLHGVKQDSRVEIPRVLEAMYDHIHKVNHRFLIIFQNGSSEEINLSIFGFPLSGYSRNKVLWTFQGRFRLFPRLKVDGAMTITKATDVFLSASQHEKDKQELRSYLVHQEAVESAPRNQPSQVAEYFLYMWNLCCMSYHFRVDYDFNTHCCNFWICDGILQHQVRQQRFMQRDTTLKNPCRGIQRCNF</sequence>
<comment type="caution">
    <text evidence="1">The sequence shown here is derived from an EMBL/GenBank/DDBJ whole genome shotgun (WGS) entry which is preliminary data.</text>
</comment>